<reference evidence="1" key="1">
    <citation type="submission" date="2020-06" db="EMBL/GenBank/DDBJ databases">
        <authorList>
            <consortium name="Wellcome Sanger Institute Data Sharing"/>
        </authorList>
    </citation>
    <scope>NUCLEOTIDE SEQUENCE [LARGE SCALE GENOMIC DNA]</scope>
</reference>
<dbReference type="AlphaFoldDB" id="A0A8C5NAZ3"/>
<dbReference type="PANTHER" id="PTHR43696:SF9">
    <property type="entry name" value="COILED-COIL DOMAIN-CONTAINING PROTEIN 157"/>
    <property type="match status" value="1"/>
</dbReference>
<organism evidence="1 2">
    <name type="scientific">Gouania willdenowi</name>
    <name type="common">Blunt-snouted clingfish</name>
    <name type="synonym">Lepadogaster willdenowi</name>
    <dbReference type="NCBI Taxonomy" id="441366"/>
    <lineage>
        <taxon>Eukaryota</taxon>
        <taxon>Metazoa</taxon>
        <taxon>Chordata</taxon>
        <taxon>Craniata</taxon>
        <taxon>Vertebrata</taxon>
        <taxon>Euteleostomi</taxon>
        <taxon>Actinopterygii</taxon>
        <taxon>Neopterygii</taxon>
        <taxon>Teleostei</taxon>
        <taxon>Neoteleostei</taxon>
        <taxon>Acanthomorphata</taxon>
        <taxon>Ovalentaria</taxon>
        <taxon>Blenniimorphae</taxon>
        <taxon>Blenniiformes</taxon>
        <taxon>Gobiesocoidei</taxon>
        <taxon>Gobiesocidae</taxon>
        <taxon>Gobiesocinae</taxon>
        <taxon>Gouania</taxon>
    </lineage>
</organism>
<dbReference type="Proteomes" id="UP000694680">
    <property type="component" value="Chromosome 7"/>
</dbReference>
<evidence type="ECO:0000313" key="1">
    <source>
        <dbReference type="Ensembl" id="ENSGWIP00000041940.1"/>
    </source>
</evidence>
<name>A0A8C5NAZ3_GOUWI</name>
<evidence type="ECO:0000313" key="2">
    <source>
        <dbReference type="Proteomes" id="UP000694680"/>
    </source>
</evidence>
<sequence>MDHILGRRNCISSLRKDLVDIQASVLDVLSRTGPVCQTSWKFPDKSSFDLDMLALLEKYDYVENEKTSNQISHVALLELIIDRYVLTIN</sequence>
<protein>
    <submittedName>
        <fullName evidence="1">Uncharacterized protein</fullName>
    </submittedName>
</protein>
<dbReference type="InterPro" id="IPR029681">
    <property type="entry name" value="CCDC157"/>
</dbReference>
<keyword evidence="2" id="KW-1185">Reference proteome</keyword>
<reference evidence="1" key="3">
    <citation type="submission" date="2025-09" db="UniProtKB">
        <authorList>
            <consortium name="Ensembl"/>
        </authorList>
    </citation>
    <scope>IDENTIFICATION</scope>
</reference>
<dbReference type="PANTHER" id="PTHR43696">
    <property type="entry name" value="COILED-COIL DOMAIN-CONTAINING PROTEIN 157"/>
    <property type="match status" value="1"/>
</dbReference>
<proteinExistence type="predicted"/>
<dbReference type="Ensembl" id="ENSGWIT00000045527.1">
    <property type="protein sequence ID" value="ENSGWIP00000041940.1"/>
    <property type="gene ID" value="ENSGWIG00000021075.1"/>
</dbReference>
<reference evidence="1" key="2">
    <citation type="submission" date="2025-08" db="UniProtKB">
        <authorList>
            <consortium name="Ensembl"/>
        </authorList>
    </citation>
    <scope>IDENTIFICATION</scope>
</reference>
<accession>A0A8C5NAZ3</accession>